<proteinExistence type="predicted"/>
<dbReference type="GeneID" id="81421757"/>
<sequence>MAPRLRSQPYAPDSPNNAQGLPDPAPRRRRATRSASAQPQEAETAQSVSESQPTDAAEFKQAPKTRKTRGKTSTRGKKAKTVTSGALTQTTNVKVESPNVALGSCQKQDTPYRTNVDEPEVDQMHGVEASESQCASDEPNADKYATEQSRPDTEMQDAVVSALAKPAVEIPVTVLPSVETGDLELITSTAGGCESPNSFYSLCSSHASFYSFGPPSVMSAISTLTNSSGSTMSTSSADSCNHPRWWLMAHLRSLYQLCTHSHGAPIVVPFVPITAVAVGWPLDLPVLTPNMGPSESALNDIELISICAVRSTLTASTRRVRRGAGASPSTSSEQSRVLRPQQASPIHRSRTSYADRSNSRRTESRGSFGRTLYRLPQLLAGLQNDSGEETPPEDTYDFVDHPPATPVPATPVPLTPERAAPATPVAPMTAPAARADVSPGWSRWIFNSVSRRWTVLRGRFSTQQDNETDSADPAYAASTAPASPAEAIPAATPSLSVPVSPAEVTSSTIPVPSLVPSAPSAGTNALKSPSVETARRMDVQHRPISRPRRHTRSFVDSHTLVGPGETTGAARRAAAAAALAAPRPTYSFSPPRYSPELLASCFERATTKPNTENLPAHLGGALASQIATADQGDPRNEVPSIIPAAEIDPGKPTPAKWMAGNETERAAATSNLNANQLNPRKRNRGFGLDEDELAISEDDFTPEEWKVLKAQVEKAEELAAEKAKKDAEENAPPAKKRRVDEIPQQKQRIRQPVRRQTPGTSRDTLPPHRSPGFIPNRRGTFMPPDLSPIESSGLLTDPDSSQISQTPKAPTSLPQTNQESRPAAQNNSASRSQNISELQYPSNTQVSESDRGPLGMFINGSFVRRGQLPNVDMSTQGSWRMTPTDYHPELVINTPESYEPYLSNFHDAAARLRQRKAKAAAERSRQISREENPYTRDSDAPVPYVPGVLPVHSEPPRYSTVQAFTEAYLTATSPPPSPPTFPAQRRPGFKRVPTGTFEAPNPCSSSSSSSSSSCSASPPSSPPARPVPDSSSTPSLPQRRPGFRRNDAEPEDAGGDEEESNGPVGSRAAYPLSPDAMDISPNPSASAAVADRSNQDTAATHDADTDTDTDADDIEGPSPLTRARNKAEQFKPKTPSRLRESTRFPISNASTPSAVGSSPSFNGVSTSTIPYLSDPMSVDGSSFVANLDATSAMTPAVTTDPNSTVHRPTCGLRRDPSWNPPPAVKPSNPPSNPAAIDPTGAAVKDAINEALKGTADDVGWLSRALPNGDFSQLKWPPRRSLAEALGVCPEAARIVEENWKEPKAGEAVRYFETLFKAYQENPDEFVAEL</sequence>
<feature type="compositionally biased region" description="Pro residues" evidence="1">
    <location>
        <begin position="1218"/>
        <end position="1232"/>
    </location>
</feature>
<feature type="compositionally biased region" description="Acidic residues" evidence="1">
    <location>
        <begin position="1105"/>
        <end position="1115"/>
    </location>
</feature>
<dbReference type="EMBL" id="JAPQKN010000001">
    <property type="protein sequence ID" value="KAJ5174579.1"/>
    <property type="molecule type" value="Genomic_DNA"/>
</dbReference>
<feature type="region of interest" description="Disordered" evidence="1">
    <location>
        <begin position="317"/>
        <end position="368"/>
    </location>
</feature>
<feature type="compositionally biased region" description="Basic and acidic residues" evidence="1">
    <location>
        <begin position="140"/>
        <end position="151"/>
    </location>
</feature>
<feature type="region of interest" description="Disordered" evidence="1">
    <location>
        <begin position="461"/>
        <end position="551"/>
    </location>
</feature>
<feature type="compositionally biased region" description="Polar residues" evidence="1">
    <location>
        <begin position="1144"/>
        <end position="1161"/>
    </location>
</feature>
<feature type="region of interest" description="Disordered" evidence="1">
    <location>
        <begin position="1"/>
        <end position="91"/>
    </location>
</feature>
<organism evidence="2 3">
    <name type="scientific">Penicillium canariense</name>
    <dbReference type="NCBI Taxonomy" id="189055"/>
    <lineage>
        <taxon>Eukaryota</taxon>
        <taxon>Fungi</taxon>
        <taxon>Dikarya</taxon>
        <taxon>Ascomycota</taxon>
        <taxon>Pezizomycotina</taxon>
        <taxon>Eurotiomycetes</taxon>
        <taxon>Eurotiomycetidae</taxon>
        <taxon>Eurotiales</taxon>
        <taxon>Aspergillaceae</taxon>
        <taxon>Penicillium</taxon>
    </lineage>
</organism>
<comment type="caution">
    <text evidence="2">The sequence shown here is derived from an EMBL/GenBank/DDBJ whole genome shotgun (WGS) entry which is preliminary data.</text>
</comment>
<evidence type="ECO:0000256" key="1">
    <source>
        <dbReference type="SAM" id="MobiDB-lite"/>
    </source>
</evidence>
<feature type="compositionally biased region" description="Low complexity" evidence="1">
    <location>
        <begin position="510"/>
        <end position="521"/>
    </location>
</feature>
<evidence type="ECO:0000313" key="2">
    <source>
        <dbReference type="EMBL" id="KAJ5174579.1"/>
    </source>
</evidence>
<feature type="compositionally biased region" description="Basic and acidic residues" evidence="1">
    <location>
        <begin position="921"/>
        <end position="939"/>
    </location>
</feature>
<feature type="compositionally biased region" description="Basic and acidic residues" evidence="1">
    <location>
        <begin position="1125"/>
        <end position="1142"/>
    </location>
</feature>
<feature type="compositionally biased region" description="Polar residues" evidence="1">
    <location>
        <begin position="522"/>
        <end position="531"/>
    </location>
</feature>
<feature type="compositionally biased region" description="Basic residues" evidence="1">
    <location>
        <begin position="63"/>
        <end position="80"/>
    </location>
</feature>
<feature type="region of interest" description="Disordered" evidence="1">
    <location>
        <begin position="1194"/>
        <end position="1238"/>
    </location>
</feature>
<feature type="compositionally biased region" description="Polar residues" evidence="1">
    <location>
        <begin position="1194"/>
        <end position="1206"/>
    </location>
</feature>
<protein>
    <submittedName>
        <fullName evidence="2">Uncharacterized protein</fullName>
    </submittedName>
</protein>
<gene>
    <name evidence="2" type="ORF">N7482_000456</name>
</gene>
<accession>A0A9W9IBM4</accession>
<reference evidence="2" key="1">
    <citation type="submission" date="2022-11" db="EMBL/GenBank/DDBJ databases">
        <authorList>
            <person name="Petersen C."/>
        </authorList>
    </citation>
    <scope>NUCLEOTIDE SEQUENCE</scope>
    <source>
        <strain evidence="2">IBT 26290</strain>
    </source>
</reference>
<feature type="compositionally biased region" description="Polar residues" evidence="1">
    <location>
        <begin position="41"/>
        <end position="54"/>
    </location>
</feature>
<feature type="compositionally biased region" description="Basic and acidic residues" evidence="1">
    <location>
        <begin position="717"/>
        <end position="728"/>
    </location>
</feature>
<reference evidence="2" key="2">
    <citation type="journal article" date="2023" name="IMA Fungus">
        <title>Comparative genomic study of the Penicillium genus elucidates a diverse pangenome and 15 lateral gene transfer events.</title>
        <authorList>
            <person name="Petersen C."/>
            <person name="Sorensen T."/>
            <person name="Nielsen M.R."/>
            <person name="Sondergaard T.E."/>
            <person name="Sorensen J.L."/>
            <person name="Fitzpatrick D.A."/>
            <person name="Frisvad J.C."/>
            <person name="Nielsen K.L."/>
        </authorList>
    </citation>
    <scope>NUCLEOTIDE SEQUENCE</scope>
    <source>
        <strain evidence="2">IBT 26290</strain>
    </source>
</reference>
<feature type="region of interest" description="Disordered" evidence="1">
    <location>
        <begin position="717"/>
        <end position="853"/>
    </location>
</feature>
<evidence type="ECO:0000313" key="3">
    <source>
        <dbReference type="Proteomes" id="UP001149163"/>
    </source>
</evidence>
<feature type="compositionally biased region" description="Acidic residues" evidence="1">
    <location>
        <begin position="1049"/>
        <end position="1060"/>
    </location>
</feature>
<feature type="region of interest" description="Disordered" evidence="1">
    <location>
        <begin position="127"/>
        <end position="151"/>
    </location>
</feature>
<feature type="compositionally biased region" description="Low complexity" evidence="1">
    <location>
        <begin position="1002"/>
        <end position="1018"/>
    </location>
</feature>
<name>A0A9W9IBM4_9EURO</name>
<feature type="compositionally biased region" description="Low complexity" evidence="1">
    <location>
        <begin position="471"/>
        <end position="494"/>
    </location>
</feature>
<dbReference type="Proteomes" id="UP001149163">
    <property type="component" value="Unassembled WGS sequence"/>
</dbReference>
<feature type="region of interest" description="Disordered" evidence="1">
    <location>
        <begin position="970"/>
        <end position="1161"/>
    </location>
</feature>
<dbReference type="RefSeq" id="XP_056546187.1">
    <property type="nucleotide sequence ID" value="XM_056682581.1"/>
</dbReference>
<feature type="compositionally biased region" description="Polar residues" evidence="1">
    <location>
        <begin position="789"/>
        <end position="847"/>
    </location>
</feature>
<dbReference type="OrthoDB" id="5394108at2759"/>
<feature type="region of interest" description="Disordered" evidence="1">
    <location>
        <begin position="921"/>
        <end position="941"/>
    </location>
</feature>
<keyword evidence="3" id="KW-1185">Reference proteome</keyword>
<feature type="compositionally biased region" description="Polar residues" evidence="1">
    <location>
        <begin position="82"/>
        <end position="91"/>
    </location>
</feature>